<protein>
    <submittedName>
        <fullName evidence="2">Uncharacterized protein</fullName>
    </submittedName>
</protein>
<proteinExistence type="predicted"/>
<comment type="caution">
    <text evidence="2">The sequence shown here is derived from an EMBL/GenBank/DDBJ whole genome shotgun (WGS) entry which is preliminary data.</text>
</comment>
<sequence>AEDRKNLREKKKEEEHLRLLSHRKFPPAAESRAS</sequence>
<name>A0A699VYB9_TANCI</name>
<gene>
    <name evidence="2" type="ORF">Tci_911359</name>
</gene>
<dbReference type="EMBL" id="BKCJ011515588">
    <property type="protein sequence ID" value="GFD39390.1"/>
    <property type="molecule type" value="Genomic_DNA"/>
</dbReference>
<feature type="non-terminal residue" evidence="2">
    <location>
        <position position="1"/>
    </location>
</feature>
<evidence type="ECO:0000313" key="2">
    <source>
        <dbReference type="EMBL" id="GFD39390.1"/>
    </source>
</evidence>
<reference evidence="2" key="1">
    <citation type="journal article" date="2019" name="Sci. Rep.">
        <title>Draft genome of Tanacetum cinerariifolium, the natural source of mosquito coil.</title>
        <authorList>
            <person name="Yamashiro T."/>
            <person name="Shiraishi A."/>
            <person name="Satake H."/>
            <person name="Nakayama K."/>
        </authorList>
    </citation>
    <scope>NUCLEOTIDE SEQUENCE</scope>
</reference>
<feature type="region of interest" description="Disordered" evidence="1">
    <location>
        <begin position="1"/>
        <end position="34"/>
    </location>
</feature>
<evidence type="ECO:0000256" key="1">
    <source>
        <dbReference type="SAM" id="MobiDB-lite"/>
    </source>
</evidence>
<accession>A0A699VYB9</accession>
<dbReference type="AlphaFoldDB" id="A0A699VYB9"/>
<feature type="compositionally biased region" description="Basic and acidic residues" evidence="1">
    <location>
        <begin position="1"/>
        <end position="18"/>
    </location>
</feature>
<organism evidence="2">
    <name type="scientific">Tanacetum cinerariifolium</name>
    <name type="common">Dalmatian daisy</name>
    <name type="synonym">Chrysanthemum cinerariifolium</name>
    <dbReference type="NCBI Taxonomy" id="118510"/>
    <lineage>
        <taxon>Eukaryota</taxon>
        <taxon>Viridiplantae</taxon>
        <taxon>Streptophyta</taxon>
        <taxon>Embryophyta</taxon>
        <taxon>Tracheophyta</taxon>
        <taxon>Spermatophyta</taxon>
        <taxon>Magnoliopsida</taxon>
        <taxon>eudicotyledons</taxon>
        <taxon>Gunneridae</taxon>
        <taxon>Pentapetalae</taxon>
        <taxon>asterids</taxon>
        <taxon>campanulids</taxon>
        <taxon>Asterales</taxon>
        <taxon>Asteraceae</taxon>
        <taxon>Asteroideae</taxon>
        <taxon>Anthemideae</taxon>
        <taxon>Anthemidinae</taxon>
        <taxon>Tanacetum</taxon>
    </lineage>
</organism>